<evidence type="ECO:0000313" key="2">
    <source>
        <dbReference type="Proteomes" id="UP000323257"/>
    </source>
</evidence>
<dbReference type="GO" id="GO:0016740">
    <property type="term" value="F:transferase activity"/>
    <property type="evidence" value="ECO:0007669"/>
    <property type="project" value="UniProtKB-KW"/>
</dbReference>
<reference evidence="1 2" key="1">
    <citation type="submission" date="2019-07" db="EMBL/GenBank/DDBJ databases">
        <title>Genomic Encyclopedia of Type Strains, Phase III (KMG-III): the genomes of soil and plant-associated and newly described type strains.</title>
        <authorList>
            <person name="Whitman W."/>
        </authorList>
    </citation>
    <scope>NUCLEOTIDE SEQUENCE [LARGE SCALE GENOMIC DNA]</scope>
    <source>
        <strain evidence="1 2">BL24</strain>
    </source>
</reference>
<dbReference type="EMBL" id="VNHS01000003">
    <property type="protein sequence ID" value="TYP76344.1"/>
    <property type="molecule type" value="Genomic_DNA"/>
</dbReference>
<dbReference type="Gene3D" id="3.40.50.2000">
    <property type="entry name" value="Glycogen Phosphorylase B"/>
    <property type="match status" value="1"/>
</dbReference>
<dbReference type="PANTHER" id="PTHR12526">
    <property type="entry name" value="GLYCOSYLTRANSFERASE"/>
    <property type="match status" value="1"/>
</dbReference>
<proteinExistence type="predicted"/>
<dbReference type="OrthoDB" id="9816564at2"/>
<accession>A0A5S5CAH3</accession>
<name>A0A5S5CAH3_9BACL</name>
<evidence type="ECO:0000313" key="1">
    <source>
        <dbReference type="EMBL" id="TYP76344.1"/>
    </source>
</evidence>
<sequence>MMRMTDPILYLPCFDFLPHRQRPQHLLYQLSLLGFDVVYCNVTQNQERPFIRLNEHFVICQDIQALPRRTYTMWVSHGPYLDELHRFSHSLLVCDLADATVGPFAMFEPWQERKIKEADLVLCASELLFADASKHGDRALLVRNGAETELFKPAADKLGAPLYKEEEAVYLAGSTAPVIGFWGAVAGWLDWELIRYLAEKRPHYLFVFIGDISCPIPEALASMPNVRWLGDKEYESLPAYARQFDAAIIPFLKNELTEHANPIKMYEYLAAGLPVVSTDLREVLAHGDVVRVVPSGEHAAFAAQLDEALLSDRSQASVAARQEAASGHSWEQRARAVAEAIRQLSRIPG</sequence>
<protein>
    <submittedName>
        <fullName evidence="1">Glycosyltransferase involved in cell wall biosynthesis</fullName>
    </submittedName>
</protein>
<dbReference type="SUPFAM" id="SSF53756">
    <property type="entry name" value="UDP-Glycosyltransferase/glycogen phosphorylase"/>
    <property type="match status" value="1"/>
</dbReference>
<comment type="caution">
    <text evidence="1">The sequence shown here is derived from an EMBL/GenBank/DDBJ whole genome shotgun (WGS) entry which is preliminary data.</text>
</comment>
<dbReference type="PANTHER" id="PTHR12526:SF630">
    <property type="entry name" value="GLYCOSYLTRANSFERASE"/>
    <property type="match status" value="1"/>
</dbReference>
<organism evidence="1 2">
    <name type="scientific">Paenibacillus methanolicus</name>
    <dbReference type="NCBI Taxonomy" id="582686"/>
    <lineage>
        <taxon>Bacteria</taxon>
        <taxon>Bacillati</taxon>
        <taxon>Bacillota</taxon>
        <taxon>Bacilli</taxon>
        <taxon>Bacillales</taxon>
        <taxon>Paenibacillaceae</taxon>
        <taxon>Paenibacillus</taxon>
    </lineage>
</organism>
<keyword evidence="1" id="KW-0808">Transferase</keyword>
<dbReference type="AlphaFoldDB" id="A0A5S5CAH3"/>
<gene>
    <name evidence="1" type="ORF">BCM02_1035</name>
</gene>
<keyword evidence="2" id="KW-1185">Reference proteome</keyword>
<dbReference type="Pfam" id="PF13692">
    <property type="entry name" value="Glyco_trans_1_4"/>
    <property type="match status" value="1"/>
</dbReference>
<dbReference type="Proteomes" id="UP000323257">
    <property type="component" value="Unassembled WGS sequence"/>
</dbReference>